<dbReference type="PANTHER" id="PTHR43353:SF6">
    <property type="entry name" value="CYTOPLASMIC ALDEHYDE DEHYDROGENASE (EUROFUNG)"/>
    <property type="match status" value="1"/>
</dbReference>
<dbReference type="GO" id="GO:0004777">
    <property type="term" value="F:succinate-semialdehyde dehydrogenase (NAD+) activity"/>
    <property type="evidence" value="ECO:0007669"/>
    <property type="project" value="TreeGrafter"/>
</dbReference>
<feature type="domain" description="Aldehyde dehydrogenase" evidence="2">
    <location>
        <begin position="31"/>
        <end position="161"/>
    </location>
</feature>
<protein>
    <recommendedName>
        <fullName evidence="2">Aldehyde dehydrogenase domain-containing protein</fullName>
    </recommendedName>
</protein>
<dbReference type="PANTHER" id="PTHR43353">
    <property type="entry name" value="SUCCINATE-SEMIALDEHYDE DEHYDROGENASE, MITOCHONDRIAL"/>
    <property type="match status" value="1"/>
</dbReference>
<dbReference type="InterPro" id="IPR015590">
    <property type="entry name" value="Aldehyde_DH_dom"/>
</dbReference>
<dbReference type="InterPro" id="IPR016161">
    <property type="entry name" value="Ald_DH/histidinol_DH"/>
</dbReference>
<organism evidence="3 4">
    <name type="scientific">Fusarium falciforme</name>
    <dbReference type="NCBI Taxonomy" id="195108"/>
    <lineage>
        <taxon>Eukaryota</taxon>
        <taxon>Fungi</taxon>
        <taxon>Dikarya</taxon>
        <taxon>Ascomycota</taxon>
        <taxon>Pezizomycotina</taxon>
        <taxon>Sordariomycetes</taxon>
        <taxon>Hypocreomycetidae</taxon>
        <taxon>Hypocreales</taxon>
        <taxon>Nectriaceae</taxon>
        <taxon>Fusarium</taxon>
        <taxon>Fusarium solani species complex</taxon>
    </lineage>
</organism>
<dbReference type="InterPro" id="IPR016162">
    <property type="entry name" value="Ald_DH_N"/>
</dbReference>
<dbReference type="EMBL" id="JAOQAV010000494">
    <property type="protein sequence ID" value="KAJ4175522.1"/>
    <property type="molecule type" value="Genomic_DNA"/>
</dbReference>
<dbReference type="Gene3D" id="3.40.605.10">
    <property type="entry name" value="Aldehyde Dehydrogenase, Chain A, domain 1"/>
    <property type="match status" value="1"/>
</dbReference>
<dbReference type="Pfam" id="PF00171">
    <property type="entry name" value="Aldedh"/>
    <property type="match status" value="1"/>
</dbReference>
<accession>A0A9W8UUB6</accession>
<evidence type="ECO:0000313" key="3">
    <source>
        <dbReference type="EMBL" id="KAJ4175522.1"/>
    </source>
</evidence>
<sequence length="161" mass="17072">MPTSTAATEDALSPSGPVPLILDGKHACLDETFDVIRPDTGKTASKSSNAGVTQALSAVRAAATAFDSWSSTAPGERRKVFLNAANIIDQRELELKQYMKAETSCDEAWADFNLYAAKGHVLDCAGRIMTVVGSIPTLEDSDVGALIVKEPYGVILAMAPW</sequence>
<keyword evidence="1" id="KW-0560">Oxidoreductase</keyword>
<dbReference type="GO" id="GO:0009450">
    <property type="term" value="P:gamma-aminobutyric acid catabolic process"/>
    <property type="evidence" value="ECO:0007669"/>
    <property type="project" value="TreeGrafter"/>
</dbReference>
<keyword evidence="4" id="KW-1185">Reference proteome</keyword>
<dbReference type="InterPro" id="IPR050740">
    <property type="entry name" value="Aldehyde_DH_Superfamily"/>
</dbReference>
<gene>
    <name evidence="3" type="ORF">NW755_014872</name>
</gene>
<comment type="caution">
    <text evidence="3">The sequence shown here is derived from an EMBL/GenBank/DDBJ whole genome shotgun (WGS) entry which is preliminary data.</text>
</comment>
<dbReference type="Proteomes" id="UP001152087">
    <property type="component" value="Unassembled WGS sequence"/>
</dbReference>
<reference evidence="3" key="1">
    <citation type="submission" date="2022-09" db="EMBL/GenBank/DDBJ databases">
        <title>Fusarium specimens isolated from Avocado Roots.</title>
        <authorList>
            <person name="Stajich J."/>
            <person name="Roper C."/>
            <person name="Heimlech-Rivalta G."/>
        </authorList>
    </citation>
    <scope>NUCLEOTIDE SEQUENCE</scope>
    <source>
        <strain evidence="3">A02</strain>
    </source>
</reference>
<dbReference type="SUPFAM" id="SSF53720">
    <property type="entry name" value="ALDH-like"/>
    <property type="match status" value="1"/>
</dbReference>
<evidence type="ECO:0000259" key="2">
    <source>
        <dbReference type="Pfam" id="PF00171"/>
    </source>
</evidence>
<evidence type="ECO:0000313" key="4">
    <source>
        <dbReference type="Proteomes" id="UP001152087"/>
    </source>
</evidence>
<name>A0A9W8UUB6_9HYPO</name>
<proteinExistence type="predicted"/>
<evidence type="ECO:0000256" key="1">
    <source>
        <dbReference type="ARBA" id="ARBA00023002"/>
    </source>
</evidence>
<dbReference type="AlphaFoldDB" id="A0A9W8UUB6"/>